<dbReference type="PANTHER" id="PTHR33778">
    <property type="entry name" value="PROTEIN MGTC"/>
    <property type="match status" value="1"/>
</dbReference>
<proteinExistence type="inferred from homology"/>
<keyword evidence="4 7" id="KW-0812">Transmembrane</keyword>
<evidence type="ECO:0000256" key="5">
    <source>
        <dbReference type="ARBA" id="ARBA00022989"/>
    </source>
</evidence>
<dbReference type="Proteomes" id="UP000782705">
    <property type="component" value="Unassembled WGS sequence"/>
</dbReference>
<evidence type="ECO:0000256" key="6">
    <source>
        <dbReference type="ARBA" id="ARBA00023136"/>
    </source>
</evidence>
<evidence type="ECO:0000256" key="4">
    <source>
        <dbReference type="ARBA" id="ARBA00022692"/>
    </source>
</evidence>
<keyword evidence="10" id="KW-1185">Reference proteome</keyword>
<dbReference type="InterPro" id="IPR003416">
    <property type="entry name" value="MgtC/SapB/SrpB/YhiD_fam"/>
</dbReference>
<feature type="transmembrane region" description="Helical" evidence="7">
    <location>
        <begin position="13"/>
        <end position="30"/>
    </location>
</feature>
<evidence type="ECO:0000256" key="7">
    <source>
        <dbReference type="SAM" id="Phobius"/>
    </source>
</evidence>
<feature type="transmembrane region" description="Helical" evidence="7">
    <location>
        <begin position="85"/>
        <end position="103"/>
    </location>
</feature>
<evidence type="ECO:0000256" key="2">
    <source>
        <dbReference type="ARBA" id="ARBA00009298"/>
    </source>
</evidence>
<dbReference type="PANTHER" id="PTHR33778:SF1">
    <property type="entry name" value="MAGNESIUM TRANSPORTER YHID-RELATED"/>
    <property type="match status" value="1"/>
</dbReference>
<evidence type="ECO:0000256" key="1">
    <source>
        <dbReference type="ARBA" id="ARBA00004651"/>
    </source>
</evidence>
<evidence type="ECO:0000313" key="10">
    <source>
        <dbReference type="Proteomes" id="UP000782705"/>
    </source>
</evidence>
<sequence>MKRRLVLLSNSEILFRLLIAAVISGIVGFDREYKNRPAGIRTHILVCTGATIIALIQRQIGLDALDIAINQPELRSVVRSDEARLIAQVVSGIGFLGAGTIIVTKEYVKGLTTAASLWVVAGIGLALGMGYYEIAGMGFVIIMVVLSLLNKIIRVPTLKKVEVSFVHKLPTKEFLSQYFEENHIKIRDVNFDVQIRDERRIYTNVYTIELPKGYSYAEMVEELSLYKNIVRIRLISV</sequence>
<protein>
    <submittedName>
        <fullName evidence="9">Magnesium transporter MgtC</fullName>
    </submittedName>
</protein>
<evidence type="ECO:0000259" key="8">
    <source>
        <dbReference type="Pfam" id="PF02308"/>
    </source>
</evidence>
<dbReference type="EMBL" id="MAEL01000003">
    <property type="protein sequence ID" value="KAF1306106.1"/>
    <property type="molecule type" value="Genomic_DNA"/>
</dbReference>
<keyword evidence="6 7" id="KW-0472">Membrane</keyword>
<accession>A0ABQ6Z2Z8</accession>
<evidence type="ECO:0000313" key="9">
    <source>
        <dbReference type="EMBL" id="KAF1306106.1"/>
    </source>
</evidence>
<evidence type="ECO:0000256" key="3">
    <source>
        <dbReference type="ARBA" id="ARBA00022475"/>
    </source>
</evidence>
<comment type="similarity">
    <text evidence="2">Belongs to the MgtC/SapB family.</text>
</comment>
<dbReference type="InterPro" id="IPR049177">
    <property type="entry name" value="MgtC_SapB_SrpB_YhiD_N"/>
</dbReference>
<dbReference type="PRINTS" id="PR01837">
    <property type="entry name" value="MGTCSAPBPROT"/>
</dbReference>
<name>A0ABQ6Z2Z8_9ENTE</name>
<feature type="transmembrane region" description="Helical" evidence="7">
    <location>
        <begin position="42"/>
        <end position="60"/>
    </location>
</feature>
<organism evidence="9 10">
    <name type="scientific">Candidatus Enterococcus willemsii</name>
    <dbReference type="NCBI Taxonomy" id="1857215"/>
    <lineage>
        <taxon>Bacteria</taxon>
        <taxon>Bacillati</taxon>
        <taxon>Bacillota</taxon>
        <taxon>Bacilli</taxon>
        <taxon>Lactobacillales</taxon>
        <taxon>Enterococcaceae</taxon>
        <taxon>Enterococcus</taxon>
    </lineage>
</organism>
<feature type="domain" description="MgtC/SapB/SrpB/YhiD N-terminal" evidence="8">
    <location>
        <begin position="17"/>
        <end position="152"/>
    </location>
</feature>
<feature type="transmembrane region" description="Helical" evidence="7">
    <location>
        <begin position="134"/>
        <end position="153"/>
    </location>
</feature>
<comment type="caution">
    <text evidence="9">The sequence shown here is derived from an EMBL/GenBank/DDBJ whole genome shotgun (WGS) entry which is preliminary data.</text>
</comment>
<comment type="subcellular location">
    <subcellularLocation>
        <location evidence="1">Cell membrane</location>
        <topology evidence="1">Multi-pass membrane protein</topology>
    </subcellularLocation>
</comment>
<reference evidence="9 10" key="1">
    <citation type="submission" date="2016-06" db="EMBL/GenBank/DDBJ databases">
        <title>Four novel species of enterococci isolated from chicken manure.</title>
        <authorList>
            <person name="Van Tyne D."/>
        </authorList>
    </citation>
    <scope>NUCLEOTIDE SEQUENCE [LARGE SCALE GENOMIC DNA]</scope>
    <source>
        <strain evidence="9 10">CU12B</strain>
    </source>
</reference>
<gene>
    <name evidence="9" type="ORF">BAU17_03175</name>
</gene>
<keyword evidence="5 7" id="KW-1133">Transmembrane helix</keyword>
<keyword evidence="3" id="KW-1003">Cell membrane</keyword>
<dbReference type="Pfam" id="PF02308">
    <property type="entry name" value="MgtC"/>
    <property type="match status" value="1"/>
</dbReference>